<dbReference type="SUPFAM" id="SSF54197">
    <property type="entry name" value="HIT-like"/>
    <property type="match status" value="1"/>
</dbReference>
<sequence>MKCIFCDIINKESPADIVYEDDKFIVFKDIKPSAPIHLLLVTKIHLVSVKDLEDKHRELVGDLILLAKKIAQEQSIDDGYKLLFNVGRKAGQIVDHLHLHLMGGYK</sequence>
<dbReference type="GO" id="GO:0003824">
    <property type="term" value="F:catalytic activity"/>
    <property type="evidence" value="ECO:0007669"/>
    <property type="project" value="InterPro"/>
</dbReference>
<evidence type="ECO:0000313" key="2">
    <source>
        <dbReference type="EMBL" id="GAI73454.1"/>
    </source>
</evidence>
<reference evidence="2" key="1">
    <citation type="journal article" date="2014" name="Front. Microbiol.">
        <title>High frequency of phylogenetically diverse reductive dehalogenase-homologous genes in deep subseafloor sedimentary metagenomes.</title>
        <authorList>
            <person name="Kawai M."/>
            <person name="Futagami T."/>
            <person name="Toyoda A."/>
            <person name="Takaki Y."/>
            <person name="Nishi S."/>
            <person name="Hori S."/>
            <person name="Arai W."/>
            <person name="Tsubouchi T."/>
            <person name="Morono Y."/>
            <person name="Uchiyama I."/>
            <person name="Ito T."/>
            <person name="Fujiyama A."/>
            <person name="Inagaki F."/>
            <person name="Takami H."/>
        </authorList>
    </citation>
    <scope>NUCLEOTIDE SEQUENCE</scope>
    <source>
        <strain evidence="2">Expedition CK06-06</strain>
    </source>
</reference>
<protein>
    <recommendedName>
        <fullName evidence="1">HIT domain-containing protein</fullName>
    </recommendedName>
</protein>
<evidence type="ECO:0000259" key="1">
    <source>
        <dbReference type="PROSITE" id="PS51084"/>
    </source>
</evidence>
<dbReference type="AlphaFoldDB" id="X1T092"/>
<proteinExistence type="predicted"/>
<dbReference type="EMBL" id="BARW01011434">
    <property type="protein sequence ID" value="GAI73454.1"/>
    <property type="molecule type" value="Genomic_DNA"/>
</dbReference>
<dbReference type="InterPro" id="IPR001310">
    <property type="entry name" value="Histidine_triad_HIT"/>
</dbReference>
<dbReference type="PROSITE" id="PS51084">
    <property type="entry name" value="HIT_2"/>
    <property type="match status" value="1"/>
</dbReference>
<name>X1T092_9ZZZZ</name>
<dbReference type="Pfam" id="PF11969">
    <property type="entry name" value="DcpS_C"/>
    <property type="match status" value="1"/>
</dbReference>
<dbReference type="PANTHER" id="PTHR23089">
    <property type="entry name" value="HISTIDINE TRIAD HIT PROTEIN"/>
    <property type="match status" value="1"/>
</dbReference>
<accession>X1T092</accession>
<dbReference type="InterPro" id="IPR019808">
    <property type="entry name" value="Histidine_triad_CS"/>
</dbReference>
<comment type="caution">
    <text evidence="2">The sequence shown here is derived from an EMBL/GenBank/DDBJ whole genome shotgun (WGS) entry which is preliminary data.</text>
</comment>
<dbReference type="PROSITE" id="PS00892">
    <property type="entry name" value="HIT_1"/>
    <property type="match status" value="1"/>
</dbReference>
<dbReference type="InterPro" id="IPR011146">
    <property type="entry name" value="HIT-like"/>
</dbReference>
<dbReference type="Gene3D" id="3.30.428.10">
    <property type="entry name" value="HIT-like"/>
    <property type="match status" value="1"/>
</dbReference>
<feature type="domain" description="HIT" evidence="1">
    <location>
        <begin position="4"/>
        <end position="106"/>
    </location>
</feature>
<dbReference type="PRINTS" id="PR00332">
    <property type="entry name" value="HISTRIAD"/>
</dbReference>
<organism evidence="2">
    <name type="scientific">marine sediment metagenome</name>
    <dbReference type="NCBI Taxonomy" id="412755"/>
    <lineage>
        <taxon>unclassified sequences</taxon>
        <taxon>metagenomes</taxon>
        <taxon>ecological metagenomes</taxon>
    </lineage>
</organism>
<dbReference type="InterPro" id="IPR036265">
    <property type="entry name" value="HIT-like_sf"/>
</dbReference>
<gene>
    <name evidence="2" type="ORF">S12H4_22052</name>
</gene>